<proteinExistence type="predicted"/>
<dbReference type="EMBL" id="NCSJ02000111">
    <property type="protein sequence ID" value="RFU30002.1"/>
    <property type="molecule type" value="Genomic_DNA"/>
</dbReference>
<dbReference type="Proteomes" id="UP000258309">
    <property type="component" value="Unassembled WGS sequence"/>
</dbReference>
<evidence type="ECO:0000256" key="1">
    <source>
        <dbReference type="SAM" id="MobiDB-lite"/>
    </source>
</evidence>
<dbReference type="OMA" id="PTQFEYP"/>
<feature type="region of interest" description="Disordered" evidence="1">
    <location>
        <begin position="1"/>
        <end position="106"/>
    </location>
</feature>
<reference evidence="2 3" key="1">
    <citation type="submission" date="2018-05" db="EMBL/GenBank/DDBJ databases">
        <title>Draft genome sequence of Scytalidium lignicola DSM 105466, a ubiquitous saprotrophic fungus.</title>
        <authorList>
            <person name="Buettner E."/>
            <person name="Gebauer A.M."/>
            <person name="Hofrichter M."/>
            <person name="Liers C."/>
            <person name="Kellner H."/>
        </authorList>
    </citation>
    <scope>NUCLEOTIDE SEQUENCE [LARGE SCALE GENOMIC DNA]</scope>
    <source>
        <strain evidence="2 3">DSM 105466</strain>
    </source>
</reference>
<feature type="non-terminal residue" evidence="2">
    <location>
        <position position="1"/>
    </location>
</feature>
<evidence type="ECO:0000313" key="2">
    <source>
        <dbReference type="EMBL" id="RFU30002.1"/>
    </source>
</evidence>
<feature type="compositionally biased region" description="Basic and acidic residues" evidence="1">
    <location>
        <begin position="91"/>
        <end position="106"/>
    </location>
</feature>
<name>A0A3E2HA36_SCYLI</name>
<comment type="caution">
    <text evidence="2">The sequence shown here is derived from an EMBL/GenBank/DDBJ whole genome shotgun (WGS) entry which is preliminary data.</text>
</comment>
<dbReference type="OrthoDB" id="3599385at2759"/>
<protein>
    <submittedName>
        <fullName evidence="2">Uncharacterized protein</fullName>
    </submittedName>
</protein>
<feature type="region of interest" description="Disordered" evidence="1">
    <location>
        <begin position="119"/>
        <end position="167"/>
    </location>
</feature>
<feature type="compositionally biased region" description="Basic and acidic residues" evidence="1">
    <location>
        <begin position="123"/>
        <end position="161"/>
    </location>
</feature>
<sequence length="167" mass="18595">MSSSEFESSLNKLSIDRSNQKASSSKKKQPIVDSWEDEDLSSGEETDKALSPQQSSDFPNAPPPTPISPTTSYNNPEAFSNPYGYSLDGASDVKQERTSSRPEKTDAVARRLIAGALGVRTPKKTEEQRAYDRAIREKEMKRRNEEKQAVARAQEEADRAKAAVWED</sequence>
<gene>
    <name evidence="2" type="ORF">B7463_g6335</name>
</gene>
<accession>A0A3E2HA36</accession>
<keyword evidence="3" id="KW-1185">Reference proteome</keyword>
<organism evidence="2 3">
    <name type="scientific">Scytalidium lignicola</name>
    <name type="common">Hyphomycete</name>
    <dbReference type="NCBI Taxonomy" id="5539"/>
    <lineage>
        <taxon>Eukaryota</taxon>
        <taxon>Fungi</taxon>
        <taxon>Dikarya</taxon>
        <taxon>Ascomycota</taxon>
        <taxon>Pezizomycotina</taxon>
        <taxon>Leotiomycetes</taxon>
        <taxon>Leotiomycetes incertae sedis</taxon>
        <taxon>Scytalidium</taxon>
    </lineage>
</organism>
<feature type="non-terminal residue" evidence="2">
    <location>
        <position position="167"/>
    </location>
</feature>
<feature type="compositionally biased region" description="Polar residues" evidence="1">
    <location>
        <begin position="1"/>
        <end position="12"/>
    </location>
</feature>
<evidence type="ECO:0000313" key="3">
    <source>
        <dbReference type="Proteomes" id="UP000258309"/>
    </source>
</evidence>
<dbReference type="AlphaFoldDB" id="A0A3E2HA36"/>
<feature type="compositionally biased region" description="Acidic residues" evidence="1">
    <location>
        <begin position="34"/>
        <end position="44"/>
    </location>
</feature>